<evidence type="ECO:0000313" key="1">
    <source>
        <dbReference type="EMBL" id="TGG88724.1"/>
    </source>
</evidence>
<reference evidence="1 2" key="1">
    <citation type="submission" date="2019-04" db="EMBL/GenBank/DDBJ databases">
        <title>Draft genome sequence data and analysis of a Fermenting Bacterium, Geotoga petraea strain HO-Geo1, isolated from heavy-oil petroleum reservoir in Russia.</title>
        <authorList>
            <person name="Grouzdev D.S."/>
            <person name="Semenova E.M."/>
            <person name="Sokolova D.S."/>
            <person name="Tourova T.P."/>
            <person name="Poltaraus A.B."/>
            <person name="Nazina T.N."/>
        </authorList>
    </citation>
    <scope>NUCLEOTIDE SEQUENCE [LARGE SCALE GENOMIC DNA]</scope>
    <source>
        <strain evidence="1 2">HO-Geo1</strain>
    </source>
</reference>
<dbReference type="Proteomes" id="UP000297288">
    <property type="component" value="Unassembled WGS sequence"/>
</dbReference>
<organism evidence="1 2">
    <name type="scientific">Geotoga petraea</name>
    <dbReference type="NCBI Taxonomy" id="28234"/>
    <lineage>
        <taxon>Bacteria</taxon>
        <taxon>Thermotogati</taxon>
        <taxon>Thermotogota</taxon>
        <taxon>Thermotogae</taxon>
        <taxon>Petrotogales</taxon>
        <taxon>Petrotogaceae</taxon>
        <taxon>Geotoga</taxon>
    </lineage>
</organism>
<dbReference type="EMBL" id="SRME01000001">
    <property type="protein sequence ID" value="TGG88724.1"/>
    <property type="molecule type" value="Genomic_DNA"/>
</dbReference>
<evidence type="ECO:0000313" key="2">
    <source>
        <dbReference type="Proteomes" id="UP000297288"/>
    </source>
</evidence>
<accession>A0A4Z0W6L2</accession>
<dbReference type="RefSeq" id="WP_135402407.1">
    <property type="nucleotide sequence ID" value="NZ_SRME01000001.1"/>
</dbReference>
<sequence length="123" mass="12541">MKKLLVFLFVISLFSLVIGNVIYVADPGATLQSCNGSCSSAAGNGYSCFLSGSAIKYDNNGNPLAVSLNLSISCRVILGLTSPSCSASDTFSGMGSVSGAVSCLVNTGPFQGPCYTNKNCSCN</sequence>
<name>A0A4Z0W6L2_9BACT</name>
<gene>
    <name evidence="1" type="ORF">E4650_00545</name>
</gene>
<proteinExistence type="predicted"/>
<dbReference type="AlphaFoldDB" id="A0A4Z0W6L2"/>
<comment type="caution">
    <text evidence="1">The sequence shown here is derived from an EMBL/GenBank/DDBJ whole genome shotgun (WGS) entry which is preliminary data.</text>
</comment>
<protein>
    <submittedName>
        <fullName evidence="1">Uncharacterized protein</fullName>
    </submittedName>
</protein>